<dbReference type="GO" id="GO:0003677">
    <property type="term" value="F:DNA binding"/>
    <property type="evidence" value="ECO:0007669"/>
    <property type="project" value="UniProtKB-KW"/>
</dbReference>
<dbReference type="Pfam" id="PF08281">
    <property type="entry name" value="Sigma70_r4_2"/>
    <property type="match status" value="1"/>
</dbReference>
<dbReference type="InterPro" id="IPR007627">
    <property type="entry name" value="RNA_pol_sigma70_r2"/>
</dbReference>
<comment type="similarity">
    <text evidence="1">Belongs to the sigma-70 factor family. ECF subfamily.</text>
</comment>
<dbReference type="InterPro" id="IPR013249">
    <property type="entry name" value="RNA_pol_sigma70_r4_t2"/>
</dbReference>
<feature type="domain" description="RNA polymerase sigma factor 70 region 4 type 2" evidence="8">
    <location>
        <begin position="143"/>
        <end position="190"/>
    </location>
</feature>
<dbReference type="GO" id="GO:0006352">
    <property type="term" value="P:DNA-templated transcription initiation"/>
    <property type="evidence" value="ECO:0007669"/>
    <property type="project" value="InterPro"/>
</dbReference>
<feature type="domain" description="RNA polymerase sigma-70 region 2" evidence="7">
    <location>
        <begin position="45"/>
        <end position="106"/>
    </location>
</feature>
<dbReference type="SUPFAM" id="SSF88946">
    <property type="entry name" value="Sigma2 domain of RNA polymerase sigma factors"/>
    <property type="match status" value="1"/>
</dbReference>
<dbReference type="PANTHER" id="PTHR43133:SF8">
    <property type="entry name" value="RNA POLYMERASE SIGMA FACTOR HI_1459-RELATED"/>
    <property type="match status" value="1"/>
</dbReference>
<dbReference type="Gene3D" id="1.10.1740.10">
    <property type="match status" value="1"/>
</dbReference>
<sequence>MTRWDVRRNACGPKGSSVTETLDQVPDARLIAAVREGDSTAFATLYERHLPSARRAAACLARSAAEREDLVAEAFTRVLRMLREGRGPDEEFRPYLLVTLRNAAIHNSTRGVPTALYADVPETHTAEDYVDPVIDRWNAGAAAEAFASLPERWRMVLWHTEVEGESPAQVAPLLGMRPNSVAALAYRAREGLRQAYLRRHVSEPPRPECRSVANKLAGYVRQNIPAPLSRKIAWHLENCAECRSRVQVLSRINEELGGLLAPVVLGGPLAAAYAHAPVAAGALTASAAADAGLAAGFLATKAALLKVGTAVAIAATAVTTTAATPPPTSGKSGLAVSAVDADRRSSHVAGTPSPSVAARPDPDGASPTGQPPGPETESVVPTAVQVEPGGEGEVTTGAPVPTDAAETEQDEGTDARAQTKAERKAEKKAEKQQQKAGKPAKNKKPKSEPSKAKGKPSTSKPPKDK</sequence>
<dbReference type="InterPro" id="IPR013325">
    <property type="entry name" value="RNA_pol_sigma_r2"/>
</dbReference>
<dbReference type="AlphaFoldDB" id="A0A1Q8CG97"/>
<dbReference type="GO" id="GO:0016987">
    <property type="term" value="F:sigma factor activity"/>
    <property type="evidence" value="ECO:0007669"/>
    <property type="project" value="UniProtKB-KW"/>
</dbReference>
<gene>
    <name evidence="9" type="ORF">BU204_27540</name>
</gene>
<reference evidence="9 10" key="1">
    <citation type="submission" date="2016-12" db="EMBL/GenBank/DDBJ databases">
        <title>The draft genome sequence of Actinophytocola sp. 11-183.</title>
        <authorList>
            <person name="Wang W."/>
            <person name="Yuan L."/>
        </authorList>
    </citation>
    <scope>NUCLEOTIDE SEQUENCE [LARGE SCALE GENOMIC DNA]</scope>
    <source>
        <strain evidence="9 10">11-183</strain>
    </source>
</reference>
<comment type="caution">
    <text evidence="9">The sequence shown here is derived from an EMBL/GenBank/DDBJ whole genome shotgun (WGS) entry which is preliminary data.</text>
</comment>
<evidence type="ECO:0000256" key="3">
    <source>
        <dbReference type="ARBA" id="ARBA00023082"/>
    </source>
</evidence>
<evidence type="ECO:0000259" key="7">
    <source>
        <dbReference type="Pfam" id="PF04542"/>
    </source>
</evidence>
<accession>A0A1Q8CG97</accession>
<keyword evidence="5" id="KW-0804">Transcription</keyword>
<dbReference type="EMBL" id="MSIE01000056">
    <property type="protein sequence ID" value="OLF13421.1"/>
    <property type="molecule type" value="Genomic_DNA"/>
</dbReference>
<name>A0A1Q8CG97_9PSEU</name>
<evidence type="ECO:0000256" key="2">
    <source>
        <dbReference type="ARBA" id="ARBA00023015"/>
    </source>
</evidence>
<dbReference type="NCBIfam" id="TIGR02937">
    <property type="entry name" value="sigma70-ECF"/>
    <property type="match status" value="1"/>
</dbReference>
<keyword evidence="2" id="KW-0805">Transcription regulation</keyword>
<organism evidence="9 10">
    <name type="scientific">Actinophytocola xanthii</name>
    <dbReference type="NCBI Taxonomy" id="1912961"/>
    <lineage>
        <taxon>Bacteria</taxon>
        <taxon>Bacillati</taxon>
        <taxon>Actinomycetota</taxon>
        <taxon>Actinomycetes</taxon>
        <taxon>Pseudonocardiales</taxon>
        <taxon>Pseudonocardiaceae</taxon>
    </lineage>
</organism>
<keyword evidence="10" id="KW-1185">Reference proteome</keyword>
<dbReference type="PANTHER" id="PTHR43133">
    <property type="entry name" value="RNA POLYMERASE ECF-TYPE SIGMA FACTO"/>
    <property type="match status" value="1"/>
</dbReference>
<proteinExistence type="inferred from homology"/>
<evidence type="ECO:0000256" key="4">
    <source>
        <dbReference type="ARBA" id="ARBA00023125"/>
    </source>
</evidence>
<dbReference type="Gene3D" id="1.10.10.10">
    <property type="entry name" value="Winged helix-like DNA-binding domain superfamily/Winged helix DNA-binding domain"/>
    <property type="match status" value="1"/>
</dbReference>
<dbReference type="STRING" id="1912961.BU204_27540"/>
<evidence type="ECO:0000256" key="5">
    <source>
        <dbReference type="ARBA" id="ARBA00023163"/>
    </source>
</evidence>
<feature type="compositionally biased region" description="Low complexity" evidence="6">
    <location>
        <begin position="383"/>
        <end position="400"/>
    </location>
</feature>
<evidence type="ECO:0000313" key="10">
    <source>
        <dbReference type="Proteomes" id="UP000185596"/>
    </source>
</evidence>
<dbReference type="InterPro" id="IPR036388">
    <property type="entry name" value="WH-like_DNA-bd_sf"/>
</dbReference>
<dbReference type="InterPro" id="IPR039425">
    <property type="entry name" value="RNA_pol_sigma-70-like"/>
</dbReference>
<keyword evidence="4" id="KW-0238">DNA-binding</keyword>
<dbReference type="InterPro" id="IPR013324">
    <property type="entry name" value="RNA_pol_sigma_r3/r4-like"/>
</dbReference>
<evidence type="ECO:0000256" key="1">
    <source>
        <dbReference type="ARBA" id="ARBA00010641"/>
    </source>
</evidence>
<evidence type="ECO:0000313" key="9">
    <source>
        <dbReference type="EMBL" id="OLF13421.1"/>
    </source>
</evidence>
<feature type="region of interest" description="Disordered" evidence="6">
    <location>
        <begin position="321"/>
        <end position="465"/>
    </location>
</feature>
<dbReference type="InterPro" id="IPR014284">
    <property type="entry name" value="RNA_pol_sigma-70_dom"/>
</dbReference>
<feature type="compositionally biased region" description="Basic and acidic residues" evidence="6">
    <location>
        <begin position="413"/>
        <end position="433"/>
    </location>
</feature>
<protein>
    <recommendedName>
        <fullName evidence="11">RNA polymerase sigma-70 region 2 domain-containing protein</fullName>
    </recommendedName>
</protein>
<dbReference type="Proteomes" id="UP000185596">
    <property type="component" value="Unassembled WGS sequence"/>
</dbReference>
<keyword evidence="3" id="KW-0731">Sigma factor</keyword>
<dbReference type="SUPFAM" id="SSF88659">
    <property type="entry name" value="Sigma3 and sigma4 domains of RNA polymerase sigma factors"/>
    <property type="match status" value="1"/>
</dbReference>
<evidence type="ECO:0000259" key="8">
    <source>
        <dbReference type="Pfam" id="PF08281"/>
    </source>
</evidence>
<evidence type="ECO:0008006" key="11">
    <source>
        <dbReference type="Google" id="ProtNLM"/>
    </source>
</evidence>
<evidence type="ECO:0000256" key="6">
    <source>
        <dbReference type="SAM" id="MobiDB-lite"/>
    </source>
</evidence>
<dbReference type="Pfam" id="PF04542">
    <property type="entry name" value="Sigma70_r2"/>
    <property type="match status" value="1"/>
</dbReference>